<reference evidence="1 2" key="1">
    <citation type="submission" date="2018-07" db="EMBL/GenBank/DDBJ databases">
        <title>Sequencing of PG07.</title>
        <authorList>
            <person name="Ding T."/>
        </authorList>
    </citation>
    <scope>NUCLEOTIDE SEQUENCE [LARGE SCALE GENOMIC DNA]</scope>
</reference>
<keyword evidence="2" id="KW-1185">Reference proteome</keyword>
<accession>A0A385E4D1</accession>
<dbReference type="EMBL" id="MH645904">
    <property type="protein sequence ID" value="AXQ66641.1"/>
    <property type="molecule type" value="Genomic_DNA"/>
</dbReference>
<sequence length="132" mass="15173">MVEFITATIFKYDGKVYSAPKAAVDSYKKRKTLRNLLSRSRLLDDTEASTVLATMGRVLVFDCDGLIVVRTSKKTKDDLKMLEKVHDRVTIMFRSKPCNLRVAKDLLNKGLDLQEFPDYFGTLYMHPDFTEL</sequence>
<name>A0A385E4D1_9CAUD</name>
<dbReference type="KEGG" id="vg:54999366"/>
<evidence type="ECO:0000313" key="1">
    <source>
        <dbReference type="EMBL" id="AXQ66641.1"/>
    </source>
</evidence>
<evidence type="ECO:0000313" key="2">
    <source>
        <dbReference type="Proteomes" id="UP000263435"/>
    </source>
</evidence>
<protein>
    <submittedName>
        <fullName evidence="1">Uncharacterized protein</fullName>
    </submittedName>
</protein>
<dbReference type="RefSeq" id="YP_009808463.1">
    <property type="nucleotide sequence ID" value="NC_048041.1"/>
</dbReference>
<proteinExistence type="predicted"/>
<dbReference type="Proteomes" id="UP000263435">
    <property type="component" value="Segment"/>
</dbReference>
<dbReference type="GeneID" id="54999366"/>
<organism evidence="1 2">
    <name type="scientific">Vibrio phage vB_VpS_PG07</name>
    <dbReference type="NCBI Taxonomy" id="2301664"/>
    <lineage>
        <taxon>Viruses</taxon>
        <taxon>Duplodnaviria</taxon>
        <taxon>Heunggongvirae</taxon>
        <taxon>Uroviricota</taxon>
        <taxon>Caudoviricetes</taxon>
        <taxon>Demerecviridae</taxon>
        <taxon>Pogseptimavirus</taxon>
        <taxon>Pogseptimavirus PG07</taxon>
    </lineage>
</organism>